<dbReference type="SUPFAM" id="SSF53933">
    <property type="entry name" value="Microbial ribonucleases"/>
    <property type="match status" value="1"/>
</dbReference>
<dbReference type="InterPro" id="IPR016191">
    <property type="entry name" value="Ribonuclease/ribotoxin"/>
</dbReference>
<dbReference type="SMART" id="SM00912">
    <property type="entry name" value="Haemagg_act"/>
    <property type="match status" value="1"/>
</dbReference>
<name>N8XF78_ACIBZ</name>
<feature type="compositionally biased region" description="Polar residues" evidence="4">
    <location>
        <begin position="2484"/>
        <end position="2512"/>
    </location>
</feature>
<sequence>MNKNRYRVIYSQARGMFIAVAEIVKSRTKTAGQSHAVGEIEIEDITGASSITYKKLNPVNFAVVSLLGAAIYTLPMATIAESHIVADKSAPSSQQATILNTSNGLTQVNIQTPSAGGVSRNTYTQFDVGQEGAILNNARNNTQTQLGGWVQGNQWLAKGEAKVILNEVNSSNPSQLKGYLEVAGKQAQVVIANPSGLVCDGCGVINADRFTLTTGQAVMHQGYLDSFRVREGQVTIEGKGLNGSLTPYTDIYARALNVNAGLYANELKTVLGQNDINIQDPSVPQIAKATSGVNTTSQPNFALDVGQLGGMYAGKIYLVGTENGLGVRNAGSINATTSQLSLNANGDLINTGNIIANKDQIIVQAQQVKNSGNISSATSQVSLKSQNLNNSGLISSADELSIVQQEVLTNTGTLNAARIVLNAKNLRNSGSIEQTGTQSLELVSASISNTEGRIGLVKKSETTEESGSNNTGNTGGNGSTEIKPNNPAKDGGRVESANDGSIAKIPKNYDTGYINVKEQLNNDKGGIVAYGVVDLTTNNVLENREGKINLGHIKVQGENFNNDQGQLTAQQADISTSTLSNQSGQITVNKNLNIQSKIANNDKGIIQTVERIDLQTADQLSNREGKIASGQQLNIQAGQVNNQSGLLYSEQANIALNVDKKLDNSSGIIQAKDQLNLNSQKLNNSLGQILAENIEQKHDSVENTEGSIVAQQNLKSIVEQFDNHKGEIQAQNIQFTHVQLNNSGNIYADQTLKIAGQLLQNAGTLSAGQNIQLNSKSLKHENSGLIIAGLDRQGKLGALGDLNIIADQVALHGKSFAGHTLNVQSQNELDASQGQLQSKNIELNSQMGNISTHSAQVIAEQLSLNSHDIINNQQGILTAKDLKLNANSLDNSQGQILHTGTDQLDLNFSRILNNQSGEIRSNAAQVNLNTTTLNNTAGQLIHAGLGQLNIDVDQLQGNQGKILSNGQLQLNVGALDLSQGVTSAEQITLKANQFNHQQGQLIQRGKLNPLSLAIQQELNNQMGVIQSYTGLNVDAGVLKNQGGSFSSAQGEDLYLKVVGQLDNSQSGKIYAGNNASIQASVIDNYAQGQINVQNKLELHSQKLINNQAGQIVSNDAVTIQSQGLNNDQGQIASIKAQLTVDAGTGVLSNQTGALQSAKDIQLKAERLDSQSGLINAQGSIQAQVQQGIDNTAGQIIANQSVQLNSQGLNNTSGQIGSVESTLNIDAGQGTITNQQGKLQSKQDLSVKAQGIDNQSGLIATQENLVLDQQWLNNNKGQLISGQNLRLTGQDFNNQGGLLQSGRDLSFKLIGKLDNSQSGQLISGGDTQIDAQQLENSDQGLINAQGSLKIKTDQEVNNRAGTIAANKFVDIQSQGLDNSQGQLGSVKDQVTINTGKGALLNQSGTLQSTGDLSVHSTGLNNNKGTLNSLGKVSLSNDGDLNNDGGQIASNGQLEITAQDLSNQSGLIQTGAKSNLNLKLSGALSNQTGQIHSGSEQQITAQSVDNSVQGQITAQGQLNIQSQGKINNQTGKLIANGLVEIKGEGVNNTQGQIGSLQDQVLVHAGQGAMTNQSGTIQAKQDLTVTAQSVDNQSGQMNSQGKLELTSQQAINNLEGLIAADLGLKLSSQGLNNNRGQIGSAQGEVDLNAGSGLLSNQAGIVLSGKGLSLNAGQVDNSNKGQINSQADLVISTAKDINNQSGVIASNQQLSLKSQGLNNNAGQIGSVQGQIQLDAGQLALANQQGLIQSTQDIYIAANGVNNAQGQINSQNLLQLNSQGQLLDNSQGTLSSGNIKIDSGQLNNHQGLIQAQQTIQIDTHNQDLVNTNSGQQGGILSQGDIQLSNIKTLNNTGGYLATAKELGIQVNQVLNQQGTILAGKQLNIWGIGQNQLLNNQSGQLLSMGGMTLNIDRINNNGKLKPSDANSHIMAVGDLNIITQQLDNQNTLSTDASIQGIDANNLNITSNILNNQTGAIRSSGNQNLNIPQILNNQSGQISSEKQLTIQGDQLEVNNLNGQILSGTGLNLTAKSLSGNGKVLSLGDAQVNLKESYIHSVGAQLQANQNLSLKTQGNITNYGTINSGNRLDLSAVNINNMLDAKIESHETRLNAQNELNNTGLINGDYTRLQANILNNQGTGRIYGTTLAINANTLNNRPNSAGVAPVIASRGDMYLGVQVLNNFANTADYASQSQIFSAGNLYLGGGLDANDKTVGQALVINNESATIESLGNMRLSAKQINNINKNFKTQMVEIERKDNLEKFYKGDWKTFDGQLIANKIYNEDWAKYNYSQVTSETREIESAPGQIKAGGALNLDGAQVLNDKSQILAGGVLSNLGGSIASGNPEESKGIRKIVASGKQTLSEIKYVTSGLRKRKKRVNKESKFTNTQIETFDLAVSQALGNQELNQNKIVTILVSNNQSGDKTQSSQTQQTHVNGLKDTHNSTEVKKSQNSQSENLTVKQAENVSNSTQSQTGQQNQPSLQSKDLDVRVSGSNVTVSKVEQANTQNMTTGQTTDLTNNIQTQKEQDVQASLQSKDMDVSASGTNINVLQAEQANGKNLTTGHAADLSNTIQTQTGQLNQSSQQSKDLNAKLHGENVNLSKAEYVNDQNQQLIETQQMANHSQVNGLQQNSTSLQTKELNVSVAESAQQQGATADQAQANNFTEQANAPSKANDSIQYEIRTLQSTEIKVPNSALYRVNANSKAGYLIETDPSFTNYKTWLSSDYMLDALGLDPALKQKRLADGLYEQRLVQDQIANLTGYRFLEGYANDDEQYKALMNNGVSFAKLYGLRPGIALTAAQTAQLTSDIVWLVEQTVILPNGTKAQALVPQVYVKARVGDLKGDGTLLSGDAIQFKLDGDLINGATIAGRQAVQITADNVQNLNGRIHGNQVAIDTKKDLNNIGGQISAKESMALKVGGNLNIESTTLSTQSKIGGFSSSQTSIDRVAGIYVGSGSQQKLDPSQNTLLIDVAGNTSLKAAQINNSNGTTIINTLGNLDIGAVTTSQTEQLKINSKNGYQYNKQQDIGSQINSEGSLLINAQNISGKAVELNSKQGSIQLSAQNNILLENGLDLSSMSSQFHSKGSFGSKKSSTYDENTTTSIANQLNAGQNIILNSQQGNITATHLQANAGESIQIQALQGNVNLLSTINEKSVSETSSKSNFATYNNRQKGYIDQEVAQTQLVAGKNIDINAAKNIELQANDITAGQSIFVGNTLMQRQADGTLKAADGSLMPENVKLTTLETHDQQWDEQQKGYRGVVKELMKVTEVGLAGVQSLFPGVKVDTKLTVGESNSKREEQIKQTGTNLTANNVYVGSSGQTTLTSAEITAKNTILSGQKVTLNAAEEQNISVTSHSKETIEGLGVKLNKDNVRLGGFVSEDTTQSTKTTETTHKAGSIQTENLKIQGAEGIDILGQNIKATGDTVLDHGRGELNIGGYENKTTVEDKTKKETISAEVGVRNAYLDAALAVGAVKDAAESVKQAKDQYSQAQRDYASGKITKEALDDTKANVAMATANLANAQIAVGSAAATAAASSATYGFTIGANGERIETTTSTNTTQGKWQGSNLDLNNLTLKSENQDVNVQGSRLTATGTTTFDGTKDFNINAGKEHGQQETSSKTNNQSVSYTYGGGGSVSVGKQTSKSHDESLTNVNSTVDLNTVSGSLNKLNIQGGVVSIADRGDIKVNQIHVESLQDTASGNSSSKGGSVGVGIGSGGGNVTASYNQAKGQNDKAWVNETSKLLIGNAQHDADLDAMGVQKVSNIGGVIANATKNADGSLTDHGKLNYTGALELKDLQDHSSESNRGFNVSTSVGTSIKGESKESSFHPSGSTTVGLQSTGNEKEQLTKATMGQGTVKNSTELTNRDINNTQEITRDQVTGLLNGSVTVDNRLLTESGRAQIIQEQKDLPQNGKIIAGSTATGGLILGSGIVGLLDEKGSVQDATTLTKNNANVAYDAEMAAGLQLIQDGISNNIVDNQKLINEYNDQLTKGTSIKNTDVSLVEGLFNENYLKADATTNITNKTDIYLDKDSQKNTVNLVTHEDAHQAGFGEKSANALGWMGEAAFNVNSWVNSSNIDTAKTQIQNIPKVEVAGINDAQAQLNLLKANTEKYESQIANNDEFDEHLTNKRLADLQKYLEICKTSPNANGCSQADKNKLVAKIKQISADNLSVYKSCKASGQSACMEKNVQQIWAAEQFDDNKLKQLLGSTNVGLASNYDVKAADPQLFKQLEFLQYAQKNCQGMSYGDCGTKYTVSHRSAAENILIPAKSKVLDYIVGEKPRSGVSYYLAGIGYVATEILFPESGTDVALMAIGGAATKGAKLASAEAKAGENLASITESQYKNLTCSFRGDMQVKTNHGYTPIQQISVGDWVYSLNETTGNGSYKQVLAQYSNPYKETVYVTVRSKTGQEQTIVSNKIHPYFTVPYNDVPQSSEGHVYHGVVKGGKWVDASNLKAGYKLLVSNNEWYEVISVDIKLEALQAYNLTVDTNHTYFIKGLNVNLDGVWVHNNCDRTKPPAGQQVSGGNPSVKNDPYHPDTVNNRQLTVEQKQAWMDSLPKTIENQPIMVNDRIVRTNVNLEPTLQRILNNQPSSALKDGKVYGNGTNPKLPNGPTYTEWVVPTQGVNGRGPQRIVVGSDGSMWYSPNHYGDIRPDMSRPISQTNKPYGITWRKLK</sequence>
<feature type="compositionally biased region" description="Basic and acidic residues" evidence="4">
    <location>
        <begin position="2429"/>
        <end position="2441"/>
    </location>
</feature>
<dbReference type="EMBL" id="APPK01000024">
    <property type="protein sequence ID" value="ENV22961.1"/>
    <property type="molecule type" value="Genomic_DNA"/>
</dbReference>
<dbReference type="NCBIfam" id="TIGR01731">
    <property type="entry name" value="fil_hemag_20aa"/>
    <property type="match status" value="35"/>
</dbReference>
<dbReference type="SUPFAM" id="SSF51294">
    <property type="entry name" value="Hedgehog/intein (Hint) domain"/>
    <property type="match status" value="1"/>
</dbReference>
<comment type="caution">
    <text evidence="7">The sequence shown here is derived from an EMBL/GenBank/DDBJ whole genome shotgun (WGS) entry which is preliminary data.</text>
</comment>
<dbReference type="Gene3D" id="2.160.20.10">
    <property type="entry name" value="Single-stranded right-handed beta-helix, Pectin lyase-like"/>
    <property type="match status" value="1"/>
</dbReference>
<dbReference type="Pfam" id="PF13332">
    <property type="entry name" value="Fil_haemagg_2"/>
    <property type="match status" value="4"/>
</dbReference>
<dbReference type="Proteomes" id="UP000013270">
    <property type="component" value="Unassembled WGS sequence"/>
</dbReference>
<dbReference type="GO" id="GO:0003723">
    <property type="term" value="F:RNA binding"/>
    <property type="evidence" value="ECO:0007669"/>
    <property type="project" value="InterPro"/>
</dbReference>
<feature type="compositionally biased region" description="Polar residues" evidence="4">
    <location>
        <begin position="2442"/>
        <end position="2458"/>
    </location>
</feature>
<dbReference type="GO" id="GO:0016787">
    <property type="term" value="F:hydrolase activity"/>
    <property type="evidence" value="ECO:0007669"/>
    <property type="project" value="UniProtKB-KW"/>
</dbReference>
<feature type="region of interest" description="Disordered" evidence="4">
    <location>
        <begin position="458"/>
        <end position="503"/>
    </location>
</feature>
<feature type="region of interest" description="Disordered" evidence="4">
    <location>
        <begin position="3574"/>
        <end position="3639"/>
    </location>
</feature>
<accession>N8XF78</accession>
<feature type="compositionally biased region" description="Polar residues" evidence="4">
    <location>
        <begin position="4509"/>
        <end position="4518"/>
    </location>
</feature>
<feature type="compositionally biased region" description="Low complexity" evidence="4">
    <location>
        <begin position="2459"/>
        <end position="2476"/>
    </location>
</feature>
<dbReference type="Gene3D" id="2.170.16.10">
    <property type="entry name" value="Hedgehog/Intein (Hint) domain"/>
    <property type="match status" value="1"/>
</dbReference>
<dbReference type="InterPro" id="IPR008619">
    <property type="entry name" value="Filamentous_hemagglutn_rpt"/>
</dbReference>
<feature type="compositionally biased region" description="Polar residues" evidence="4">
    <location>
        <begin position="3793"/>
        <end position="3805"/>
    </location>
</feature>
<gene>
    <name evidence="7" type="ORF">F963_01214</name>
</gene>
<feature type="compositionally biased region" description="Polar residues" evidence="4">
    <location>
        <begin position="2412"/>
        <end position="2427"/>
    </location>
</feature>
<evidence type="ECO:0000313" key="8">
    <source>
        <dbReference type="Proteomes" id="UP000013270"/>
    </source>
</evidence>
<organism evidence="7 8">
    <name type="scientific">Acinetobacter bereziniae NIPH 3</name>
    <dbReference type="NCBI Taxonomy" id="1217651"/>
    <lineage>
        <taxon>Bacteria</taxon>
        <taxon>Pseudomonadati</taxon>
        <taxon>Pseudomonadota</taxon>
        <taxon>Gammaproteobacteria</taxon>
        <taxon>Moraxellales</taxon>
        <taxon>Moraxellaceae</taxon>
        <taxon>Acinetobacter</taxon>
    </lineage>
</organism>
<dbReference type="Gene3D" id="3.10.450.30">
    <property type="entry name" value="Microbial ribonucleases"/>
    <property type="match status" value="1"/>
</dbReference>
<evidence type="ECO:0000256" key="5">
    <source>
        <dbReference type="SAM" id="Phobius"/>
    </source>
</evidence>
<dbReference type="RefSeq" id="WP_004829443.1">
    <property type="nucleotide sequence ID" value="NZ_KB849467.1"/>
</dbReference>
<evidence type="ECO:0000313" key="7">
    <source>
        <dbReference type="EMBL" id="ENV22961.1"/>
    </source>
</evidence>
<dbReference type="InterPro" id="IPR036844">
    <property type="entry name" value="Hint_dom_sf"/>
</dbReference>
<evidence type="ECO:0000256" key="3">
    <source>
        <dbReference type="SAM" id="Coils"/>
    </source>
</evidence>
<dbReference type="InterPro" id="IPR025157">
    <property type="entry name" value="Hemagglutinin_rpt"/>
</dbReference>
<evidence type="ECO:0000256" key="1">
    <source>
        <dbReference type="ARBA" id="ARBA00022722"/>
    </source>
</evidence>
<feature type="region of interest" description="Disordered" evidence="4">
    <location>
        <begin position="2412"/>
        <end position="2512"/>
    </location>
</feature>
<feature type="domain" description="Filamentous haemagglutinin FhaB/tRNA nuclease CdiA-like TPS" evidence="6">
    <location>
        <begin position="102"/>
        <end position="222"/>
    </location>
</feature>
<dbReference type="InterPro" id="IPR024973">
    <property type="entry name" value="ESPR"/>
</dbReference>
<feature type="region of interest" description="Disordered" evidence="4">
    <location>
        <begin position="3789"/>
        <end position="3833"/>
    </location>
</feature>
<proteinExistence type="predicted"/>
<keyword evidence="5" id="KW-0812">Transmembrane</keyword>
<dbReference type="Pfam" id="PF13018">
    <property type="entry name" value="ESPR"/>
    <property type="match status" value="1"/>
</dbReference>
<dbReference type="NCBIfam" id="TIGR01901">
    <property type="entry name" value="adhes_NPXG"/>
    <property type="match status" value="1"/>
</dbReference>
<evidence type="ECO:0000259" key="6">
    <source>
        <dbReference type="SMART" id="SM00912"/>
    </source>
</evidence>
<keyword evidence="3" id="KW-0175">Coiled coil</keyword>
<dbReference type="HOGENOM" id="CLU_000043_8_0_6"/>
<dbReference type="InterPro" id="IPR010069">
    <property type="entry name" value="CdiA_FHA1_rpt"/>
</dbReference>
<dbReference type="PATRIC" id="fig|1217651.3.peg.1185"/>
<protein>
    <recommendedName>
        <fullName evidence="6">Filamentous haemagglutinin FhaB/tRNA nuclease CdiA-like TPS domain-containing protein</fullName>
    </recommendedName>
</protein>
<keyword evidence="5" id="KW-0472">Membrane</keyword>
<evidence type="ECO:0000256" key="4">
    <source>
        <dbReference type="SAM" id="MobiDB-lite"/>
    </source>
</evidence>
<dbReference type="Pfam" id="PF07591">
    <property type="entry name" value="PT-HINT"/>
    <property type="match status" value="1"/>
</dbReference>
<keyword evidence="5" id="KW-1133">Transmembrane helix</keyword>
<feature type="transmembrane region" description="Helical" evidence="5">
    <location>
        <begin position="59"/>
        <end position="80"/>
    </location>
</feature>
<dbReference type="Pfam" id="PF05594">
    <property type="entry name" value="Fil_haemagg"/>
    <property type="match status" value="19"/>
</dbReference>
<dbReference type="InterPro" id="IPR011050">
    <property type="entry name" value="Pectin_lyase_fold/virulence"/>
</dbReference>
<dbReference type="InterPro" id="IPR008638">
    <property type="entry name" value="FhaB/CdiA-like_TPS"/>
</dbReference>
<dbReference type="InterPro" id="IPR012334">
    <property type="entry name" value="Pectin_lyas_fold"/>
</dbReference>
<evidence type="ECO:0000256" key="2">
    <source>
        <dbReference type="ARBA" id="ARBA00022801"/>
    </source>
</evidence>
<dbReference type="SUPFAM" id="SSF56954">
    <property type="entry name" value="Outer membrane efflux proteins (OEP)"/>
    <property type="match status" value="1"/>
</dbReference>
<feature type="region of interest" description="Disordered" evidence="4">
    <location>
        <begin position="4505"/>
        <end position="4524"/>
    </location>
</feature>
<feature type="coiled-coil region" evidence="3">
    <location>
        <begin position="3464"/>
        <end position="3515"/>
    </location>
</feature>
<keyword evidence="1" id="KW-0540">Nuclease</keyword>
<feature type="compositionally biased region" description="Polar residues" evidence="4">
    <location>
        <begin position="3816"/>
        <end position="3830"/>
    </location>
</feature>
<dbReference type="SUPFAM" id="SSF51126">
    <property type="entry name" value="Pectin lyase-like"/>
    <property type="match status" value="1"/>
</dbReference>
<reference evidence="7 8" key="1">
    <citation type="submission" date="2013-02" db="EMBL/GenBank/DDBJ databases">
        <title>The Genome Sequence of Acinetobacter bereziniae NIPH 3.</title>
        <authorList>
            <consortium name="The Broad Institute Genome Sequencing Platform"/>
            <consortium name="The Broad Institute Genome Sequencing Center for Infectious Disease"/>
            <person name="Cerqueira G."/>
            <person name="Feldgarden M."/>
            <person name="Courvalin P."/>
            <person name="Perichon B."/>
            <person name="Grillot-Courvalin C."/>
            <person name="Clermont D."/>
            <person name="Rocha E."/>
            <person name="Yoon E.-J."/>
            <person name="Nemec A."/>
            <person name="Walker B."/>
            <person name="Young S.K."/>
            <person name="Zeng Q."/>
            <person name="Gargeya S."/>
            <person name="Fitzgerald M."/>
            <person name="Haas B."/>
            <person name="Abouelleil A."/>
            <person name="Alvarado L."/>
            <person name="Arachchi H.M."/>
            <person name="Berlin A.M."/>
            <person name="Chapman S.B."/>
            <person name="Dewar J."/>
            <person name="Goldberg J."/>
            <person name="Griggs A."/>
            <person name="Gujja S."/>
            <person name="Hansen M."/>
            <person name="Howarth C."/>
            <person name="Imamovic A."/>
            <person name="Larimer J."/>
            <person name="McCowan C."/>
            <person name="Murphy C."/>
            <person name="Neiman D."/>
            <person name="Pearson M."/>
            <person name="Priest M."/>
            <person name="Roberts A."/>
            <person name="Saif S."/>
            <person name="Shea T."/>
            <person name="Sisk P."/>
            <person name="Sykes S."/>
            <person name="Wortman J."/>
            <person name="Nusbaum C."/>
            <person name="Birren B."/>
        </authorList>
    </citation>
    <scope>NUCLEOTIDE SEQUENCE [LARGE SCALE GENOMIC DNA]</scope>
    <source>
        <strain evidence="7 8">NIPH 3</strain>
    </source>
</reference>
<dbReference type="CDD" id="cd00081">
    <property type="entry name" value="Hint"/>
    <property type="match status" value="1"/>
</dbReference>
<keyword evidence="2" id="KW-0378">Hydrolase</keyword>
<dbReference type="GO" id="GO:0004540">
    <property type="term" value="F:RNA nuclease activity"/>
    <property type="evidence" value="ECO:0007669"/>
    <property type="project" value="InterPro"/>
</dbReference>